<evidence type="ECO:0000313" key="3">
    <source>
        <dbReference type="Proteomes" id="UP000000305"/>
    </source>
</evidence>
<keyword evidence="3" id="KW-1185">Reference proteome</keyword>
<reference evidence="2 3" key="1">
    <citation type="journal article" date="2011" name="Science">
        <title>The ecoresponsive genome of Daphnia pulex.</title>
        <authorList>
            <person name="Colbourne J.K."/>
            <person name="Pfrender M.E."/>
            <person name="Gilbert D."/>
            <person name="Thomas W.K."/>
            <person name="Tucker A."/>
            <person name="Oakley T.H."/>
            <person name="Tokishita S."/>
            <person name="Aerts A."/>
            <person name="Arnold G.J."/>
            <person name="Basu M.K."/>
            <person name="Bauer D.J."/>
            <person name="Caceres C.E."/>
            <person name="Carmel L."/>
            <person name="Casola C."/>
            <person name="Choi J.H."/>
            <person name="Detter J.C."/>
            <person name="Dong Q."/>
            <person name="Dusheyko S."/>
            <person name="Eads B.D."/>
            <person name="Frohlich T."/>
            <person name="Geiler-Samerotte K.A."/>
            <person name="Gerlach D."/>
            <person name="Hatcher P."/>
            <person name="Jogdeo S."/>
            <person name="Krijgsveld J."/>
            <person name="Kriventseva E.V."/>
            <person name="Kultz D."/>
            <person name="Laforsch C."/>
            <person name="Lindquist E."/>
            <person name="Lopez J."/>
            <person name="Manak J.R."/>
            <person name="Muller J."/>
            <person name="Pangilinan J."/>
            <person name="Patwardhan R.P."/>
            <person name="Pitluck S."/>
            <person name="Pritham E.J."/>
            <person name="Rechtsteiner A."/>
            <person name="Rho M."/>
            <person name="Rogozin I.B."/>
            <person name="Sakarya O."/>
            <person name="Salamov A."/>
            <person name="Schaack S."/>
            <person name="Shapiro H."/>
            <person name="Shiga Y."/>
            <person name="Skalitzky C."/>
            <person name="Smith Z."/>
            <person name="Souvorov A."/>
            <person name="Sung W."/>
            <person name="Tang Z."/>
            <person name="Tsuchiya D."/>
            <person name="Tu H."/>
            <person name="Vos H."/>
            <person name="Wang M."/>
            <person name="Wolf Y.I."/>
            <person name="Yamagata H."/>
            <person name="Yamada T."/>
            <person name="Ye Y."/>
            <person name="Shaw J.R."/>
            <person name="Andrews J."/>
            <person name="Crease T.J."/>
            <person name="Tang H."/>
            <person name="Lucas S.M."/>
            <person name="Robertson H.M."/>
            <person name="Bork P."/>
            <person name="Koonin E.V."/>
            <person name="Zdobnov E.M."/>
            <person name="Grigoriev I.V."/>
            <person name="Lynch M."/>
            <person name="Boore J.L."/>
        </authorList>
    </citation>
    <scope>NUCLEOTIDE SEQUENCE [LARGE SCALE GENOMIC DNA]</scope>
</reference>
<dbReference type="EMBL" id="GL732631">
    <property type="protein sequence ID" value="EFX69745.1"/>
    <property type="molecule type" value="Genomic_DNA"/>
</dbReference>
<accession>E9HEW0</accession>
<proteinExistence type="predicted"/>
<evidence type="ECO:0000313" key="2">
    <source>
        <dbReference type="EMBL" id="EFX69745.1"/>
    </source>
</evidence>
<protein>
    <recommendedName>
        <fullName evidence="4">HTH psq-type domain-containing protein</fullName>
    </recommendedName>
</protein>
<dbReference type="eggNOG" id="ENOG502SZ8D">
    <property type="taxonomic scope" value="Eukaryota"/>
</dbReference>
<feature type="region of interest" description="Disordered" evidence="1">
    <location>
        <begin position="20"/>
        <end position="59"/>
    </location>
</feature>
<sequence length="220" mass="25342">MTLLHSGTCYAGCSSGDDGKPNRQRLTRDKQPCWAQSADVNRRHPNGNTKDNINLTSSETGAARTRKAPFYQDLWTQACQQGLFAYSSSLREQLDRNFAHIWKISSIGLKMVRTYYRKTEKVPREILIGALRHLKLLDNLNLQKIAYRKVAEGFGIPKSTLFSHYQKVKDLDSIPENYLSNEVHNRQILKYKEEEELVEYLKLAMESNHSLTPSETIYET</sequence>
<dbReference type="KEGG" id="dpx:DAPPUDRAFT_258163"/>
<evidence type="ECO:0008006" key="4">
    <source>
        <dbReference type="Google" id="ProtNLM"/>
    </source>
</evidence>
<evidence type="ECO:0000256" key="1">
    <source>
        <dbReference type="SAM" id="MobiDB-lite"/>
    </source>
</evidence>
<dbReference type="InParanoid" id="E9HEW0"/>
<feature type="compositionally biased region" description="Polar residues" evidence="1">
    <location>
        <begin position="46"/>
        <end position="59"/>
    </location>
</feature>
<dbReference type="Proteomes" id="UP000000305">
    <property type="component" value="Unassembled WGS sequence"/>
</dbReference>
<gene>
    <name evidence="2" type="ORF">DAPPUDRAFT_258163</name>
</gene>
<organism evidence="2 3">
    <name type="scientific">Daphnia pulex</name>
    <name type="common">Water flea</name>
    <dbReference type="NCBI Taxonomy" id="6669"/>
    <lineage>
        <taxon>Eukaryota</taxon>
        <taxon>Metazoa</taxon>
        <taxon>Ecdysozoa</taxon>
        <taxon>Arthropoda</taxon>
        <taxon>Crustacea</taxon>
        <taxon>Branchiopoda</taxon>
        <taxon>Diplostraca</taxon>
        <taxon>Cladocera</taxon>
        <taxon>Anomopoda</taxon>
        <taxon>Daphniidae</taxon>
        <taxon>Daphnia</taxon>
    </lineage>
</organism>
<dbReference type="AlphaFoldDB" id="E9HEW0"/>
<feature type="compositionally biased region" description="Basic and acidic residues" evidence="1">
    <location>
        <begin position="20"/>
        <end position="31"/>
    </location>
</feature>
<dbReference type="HOGENOM" id="CLU_1257189_0_0_1"/>
<name>E9HEW0_DAPPU</name>